<dbReference type="KEGG" id="tos:Theos_1252"/>
<dbReference type="STRING" id="751945.Theos_1252"/>
<gene>
    <name evidence="2" type="ORF">Theos_1252</name>
</gene>
<dbReference type="PANTHER" id="PTHR35400">
    <property type="entry name" value="SLR1083 PROTEIN"/>
    <property type="match status" value="1"/>
</dbReference>
<evidence type="ECO:0000259" key="1">
    <source>
        <dbReference type="Pfam" id="PF05685"/>
    </source>
</evidence>
<dbReference type="CDD" id="cd06260">
    <property type="entry name" value="DUF820-like"/>
    <property type="match status" value="1"/>
</dbReference>
<dbReference type="RefSeq" id="WP_016329481.1">
    <property type="nucleotide sequence ID" value="NC_019386.1"/>
</dbReference>
<protein>
    <recommendedName>
        <fullName evidence="1">Putative restriction endonuclease domain-containing protein</fullName>
    </recommendedName>
</protein>
<dbReference type="Proteomes" id="UP000000211">
    <property type="component" value="Chromosome"/>
</dbReference>
<dbReference type="InterPro" id="IPR011335">
    <property type="entry name" value="Restrct_endonuc-II-like"/>
</dbReference>
<organism evidence="2 3">
    <name type="scientific">Thermus oshimai JL-2</name>
    <dbReference type="NCBI Taxonomy" id="751945"/>
    <lineage>
        <taxon>Bacteria</taxon>
        <taxon>Thermotogati</taxon>
        <taxon>Deinococcota</taxon>
        <taxon>Deinococci</taxon>
        <taxon>Thermales</taxon>
        <taxon>Thermaceae</taxon>
        <taxon>Thermus</taxon>
    </lineage>
</organism>
<accession>K7RIU8</accession>
<dbReference type="InterPro" id="IPR008538">
    <property type="entry name" value="Uma2"/>
</dbReference>
<sequence length="179" mass="20053">MTRHRFSVEDFHRMVEAGILSEDDRVELLEGEVVELSPVGKRHMAAVKKLMDAFFPLQARRQALLQVQDPLRLSPDTEPQPDLAILRFREDFYAGKIPEAEDALLVIEVAESSLDYDLKVKLPLYAKAGVPEVWVVDLESRRVHVFRAPEGGAYRVAEAVEGGPLEALGLSIPLEEVLP</sequence>
<reference evidence="2 3" key="1">
    <citation type="journal article" date="2013" name="Genome Announc.">
        <title>Whole Genome Sequencing of Thermus oshimai JL-2 and Thermus thermophilus JL-18, Incomplete Denitrifiers from the United States Great Basin.</title>
        <authorList>
            <person name="Murugapiran S.K."/>
            <person name="Huntemann M."/>
            <person name="Wei C.L."/>
            <person name="Han J."/>
            <person name="Detter J.C."/>
            <person name="Han C.S."/>
            <person name="Erkkila T.H."/>
            <person name="Teshima H."/>
            <person name="Chen A."/>
            <person name="Kyrpides N."/>
            <person name="Mavrommatis K."/>
            <person name="Markowitz V."/>
            <person name="Szeto E."/>
            <person name="Ivanova N."/>
            <person name="Pagani I."/>
            <person name="Lam J."/>
            <person name="McDonald A.I."/>
            <person name="Dodsworth J.A."/>
            <person name="Pati A."/>
            <person name="Goodwin L."/>
            <person name="Peters L."/>
            <person name="Pitluck S."/>
            <person name="Woyke T."/>
            <person name="Hedlund B.P."/>
        </authorList>
    </citation>
    <scope>NUCLEOTIDE SEQUENCE</scope>
    <source>
        <strain evidence="2 3">JL-2</strain>
    </source>
</reference>
<dbReference type="Gene3D" id="3.90.1570.10">
    <property type="entry name" value="tt1808, chain A"/>
    <property type="match status" value="1"/>
</dbReference>
<keyword evidence="3" id="KW-1185">Reference proteome</keyword>
<evidence type="ECO:0000313" key="3">
    <source>
        <dbReference type="Proteomes" id="UP000000211"/>
    </source>
</evidence>
<dbReference type="PATRIC" id="fig|751945.3.peg.1241"/>
<name>K7RIU8_THEOS</name>
<proteinExistence type="predicted"/>
<dbReference type="EMBL" id="CP003249">
    <property type="protein sequence ID" value="AFV76292.1"/>
    <property type="molecule type" value="Genomic_DNA"/>
</dbReference>
<dbReference type="PANTHER" id="PTHR35400:SF1">
    <property type="entry name" value="SLR1083 PROTEIN"/>
    <property type="match status" value="1"/>
</dbReference>
<feature type="domain" description="Putative restriction endonuclease" evidence="1">
    <location>
        <begin position="8"/>
        <end position="168"/>
    </location>
</feature>
<dbReference type="HOGENOM" id="CLU_076312_2_0_0"/>
<dbReference type="SUPFAM" id="SSF52980">
    <property type="entry name" value="Restriction endonuclease-like"/>
    <property type="match status" value="1"/>
</dbReference>
<dbReference type="AlphaFoldDB" id="K7RIU8"/>
<dbReference type="Pfam" id="PF05685">
    <property type="entry name" value="Uma2"/>
    <property type="match status" value="1"/>
</dbReference>
<dbReference type="OrthoDB" id="31545at2"/>
<dbReference type="eggNOG" id="COG4636">
    <property type="taxonomic scope" value="Bacteria"/>
</dbReference>
<dbReference type="InterPro" id="IPR012296">
    <property type="entry name" value="Nuclease_put_TT1808"/>
</dbReference>
<evidence type="ECO:0000313" key="2">
    <source>
        <dbReference type="EMBL" id="AFV76292.1"/>
    </source>
</evidence>